<sequence>MTSVSNATQQSNVVAQTGQAAASMTGADFNMFLKLLTTQMQNQDPLDPMDTSEYTQQLVQYSQVEQSMQQTGVLRDILSRLSAADMAQASGFIGRQAEFDTNVAGLTDAGAEWSYSLPREAASITATVKDAKGGTVATKNLEPGTDGRFVWDGTLAGGGTAPGGQYTLTLQALDASGKSVAPVIRSVGVVDSVTSVSGNVMLGVNGIELPSSTLVSVATKAGS</sequence>
<comment type="function">
    <text evidence="4 5">Required for flagellar hook formation. May act as a scaffolding protein.</text>
</comment>
<proteinExistence type="inferred from homology"/>
<evidence type="ECO:0000256" key="1">
    <source>
        <dbReference type="ARBA" id="ARBA00010577"/>
    </source>
</evidence>
<feature type="domain" description="FlgD/Vpr Ig-like" evidence="6">
    <location>
        <begin position="110"/>
        <end position="174"/>
    </location>
</feature>
<evidence type="ECO:0000313" key="7">
    <source>
        <dbReference type="EMBL" id="MET1754372.1"/>
    </source>
</evidence>
<keyword evidence="7" id="KW-0282">Flagellum</keyword>
<dbReference type="Gene3D" id="2.60.40.4070">
    <property type="match status" value="1"/>
</dbReference>
<keyword evidence="7" id="KW-0969">Cilium</keyword>
<dbReference type="InterPro" id="IPR005648">
    <property type="entry name" value="FlgD"/>
</dbReference>
<organism evidence="7 8">
    <name type="scientific">Novosphingobium kalidii</name>
    <dbReference type="NCBI Taxonomy" id="3230299"/>
    <lineage>
        <taxon>Bacteria</taxon>
        <taxon>Pseudomonadati</taxon>
        <taxon>Pseudomonadota</taxon>
        <taxon>Alphaproteobacteria</taxon>
        <taxon>Sphingomonadales</taxon>
        <taxon>Sphingomonadaceae</taxon>
        <taxon>Novosphingobium</taxon>
    </lineage>
</organism>
<keyword evidence="8" id="KW-1185">Reference proteome</keyword>
<dbReference type="Proteomes" id="UP001548713">
    <property type="component" value="Unassembled WGS sequence"/>
</dbReference>
<comment type="caution">
    <text evidence="7">The sequence shown here is derived from an EMBL/GenBank/DDBJ whole genome shotgun (WGS) entry which is preliminary data.</text>
</comment>
<dbReference type="Pfam" id="PF13860">
    <property type="entry name" value="FlgD_ig"/>
    <property type="match status" value="1"/>
</dbReference>
<dbReference type="Pfam" id="PF03963">
    <property type="entry name" value="FlgD"/>
    <property type="match status" value="1"/>
</dbReference>
<keyword evidence="3 5" id="KW-1005">Bacterial flagellum biogenesis</keyword>
<dbReference type="Gene3D" id="2.30.30.910">
    <property type="match status" value="1"/>
</dbReference>
<evidence type="ECO:0000259" key="6">
    <source>
        <dbReference type="Pfam" id="PF13860"/>
    </source>
</evidence>
<evidence type="ECO:0000313" key="8">
    <source>
        <dbReference type="Proteomes" id="UP001548713"/>
    </source>
</evidence>
<evidence type="ECO:0000256" key="4">
    <source>
        <dbReference type="ARBA" id="ARBA00024746"/>
    </source>
</evidence>
<protein>
    <recommendedName>
        <fullName evidence="2 5">Basal-body rod modification protein FlgD</fullName>
    </recommendedName>
</protein>
<dbReference type="EMBL" id="JBEWLY010000007">
    <property type="protein sequence ID" value="MET1754372.1"/>
    <property type="molecule type" value="Genomic_DNA"/>
</dbReference>
<dbReference type="InterPro" id="IPR025965">
    <property type="entry name" value="FlgD/Vpr_Ig-like"/>
</dbReference>
<evidence type="ECO:0000256" key="3">
    <source>
        <dbReference type="ARBA" id="ARBA00022795"/>
    </source>
</evidence>
<dbReference type="RefSeq" id="WP_353982777.1">
    <property type="nucleotide sequence ID" value="NZ_JBEWLY010000007.1"/>
</dbReference>
<gene>
    <name evidence="7" type="ORF">ABVV53_02670</name>
</gene>
<accession>A0ABV2CXQ7</accession>
<reference evidence="7 8" key="1">
    <citation type="submission" date="2024-07" db="EMBL/GenBank/DDBJ databases">
        <title>Novosphingobium kalidii RD2P27.</title>
        <authorList>
            <person name="Sun J.-Q."/>
        </authorList>
    </citation>
    <scope>NUCLEOTIDE SEQUENCE [LARGE SCALE GENOMIC DNA]</scope>
    <source>
        <strain evidence="7 8">RD2P27</strain>
    </source>
</reference>
<evidence type="ECO:0000256" key="5">
    <source>
        <dbReference type="RuleBase" id="RU362076"/>
    </source>
</evidence>
<comment type="similarity">
    <text evidence="1 5">Belongs to the FlgD family.</text>
</comment>
<keyword evidence="7" id="KW-0966">Cell projection</keyword>
<name>A0ABV2CXQ7_9SPHN</name>
<evidence type="ECO:0000256" key="2">
    <source>
        <dbReference type="ARBA" id="ARBA00016013"/>
    </source>
</evidence>